<dbReference type="PANTHER" id="PTHR30289:SF1">
    <property type="entry name" value="PEBP (PHOSPHATIDYLETHANOLAMINE-BINDING PROTEIN) FAMILY PROTEIN"/>
    <property type="match status" value="1"/>
</dbReference>
<organism evidence="3 4">
    <name type="scientific">Agreia bicolorata</name>
    <dbReference type="NCBI Taxonomy" id="110935"/>
    <lineage>
        <taxon>Bacteria</taxon>
        <taxon>Bacillati</taxon>
        <taxon>Actinomycetota</taxon>
        <taxon>Actinomycetes</taxon>
        <taxon>Micrococcales</taxon>
        <taxon>Microbacteriaceae</taxon>
        <taxon>Agreia</taxon>
    </lineage>
</organism>
<dbReference type="InterPro" id="IPR005247">
    <property type="entry name" value="YbhB_YbcL/LppC-like"/>
</dbReference>
<dbReference type="RefSeq" id="WP_078712971.1">
    <property type="nucleotide sequence ID" value="NZ_FUYG01000001.1"/>
</dbReference>
<dbReference type="EMBL" id="FUYG01000001">
    <property type="protein sequence ID" value="SKA79712.1"/>
    <property type="molecule type" value="Genomic_DNA"/>
</dbReference>
<protein>
    <submittedName>
        <fullName evidence="3">Phospholipid-binding protein, PBP family</fullName>
    </submittedName>
</protein>
<evidence type="ECO:0000313" key="3">
    <source>
        <dbReference type="EMBL" id="SKA79712.1"/>
    </source>
</evidence>
<dbReference type="InterPro" id="IPR036610">
    <property type="entry name" value="PEBP-like_sf"/>
</dbReference>
<dbReference type="InterPro" id="IPR008914">
    <property type="entry name" value="PEBP"/>
</dbReference>
<feature type="region of interest" description="Disordered" evidence="2">
    <location>
        <begin position="29"/>
        <end position="49"/>
    </location>
</feature>
<dbReference type="SUPFAM" id="SSF49777">
    <property type="entry name" value="PEBP-like"/>
    <property type="match status" value="1"/>
</dbReference>
<comment type="similarity">
    <text evidence="1">Belongs to the UPF0098 family.</text>
</comment>
<name>A0A1T4WQR1_9MICO</name>
<dbReference type="Gene3D" id="3.90.280.10">
    <property type="entry name" value="PEBP-like"/>
    <property type="match status" value="1"/>
</dbReference>
<proteinExistence type="inferred from homology"/>
<dbReference type="PANTHER" id="PTHR30289">
    <property type="entry name" value="UNCHARACTERIZED PROTEIN YBCL-RELATED"/>
    <property type="match status" value="1"/>
</dbReference>
<dbReference type="Pfam" id="PF01161">
    <property type="entry name" value="PBP"/>
    <property type="match status" value="1"/>
</dbReference>
<evidence type="ECO:0000256" key="2">
    <source>
        <dbReference type="SAM" id="MobiDB-lite"/>
    </source>
</evidence>
<dbReference type="NCBIfam" id="TIGR00481">
    <property type="entry name" value="YbhB/YbcL family Raf kinase inhibitor-like protein"/>
    <property type="match status" value="1"/>
</dbReference>
<reference evidence="4" key="1">
    <citation type="submission" date="2017-02" db="EMBL/GenBank/DDBJ databases">
        <authorList>
            <person name="Varghese N."/>
            <person name="Submissions S."/>
        </authorList>
    </citation>
    <scope>NUCLEOTIDE SEQUENCE [LARGE SCALE GENOMIC DNA]</scope>
    <source>
        <strain evidence="4">VKM Ac-2052</strain>
    </source>
</reference>
<gene>
    <name evidence="3" type="ORF">SAMN06295879_0112</name>
</gene>
<dbReference type="CDD" id="cd00865">
    <property type="entry name" value="PEBP_bact_arch"/>
    <property type="match status" value="1"/>
</dbReference>
<dbReference type="AlphaFoldDB" id="A0A1T4WQR1"/>
<evidence type="ECO:0000313" key="4">
    <source>
        <dbReference type="Proteomes" id="UP000189735"/>
    </source>
</evidence>
<dbReference type="Proteomes" id="UP000189735">
    <property type="component" value="Unassembled WGS sequence"/>
</dbReference>
<sequence length="175" mass="18110">MSVNPYDNLPVLPSFELTSTDVRQGERLSDPQLGESAGGGDVSPQLSWSGAPEATKSYVVTAYDPDAPTASGFWHWAVLNIPADVTSVAAGAGTPDSSALPEGAITLRNDAGVAGYVGATPPPGHGDHEYYFVVHAVDVEKLDLPEDASPAMLGFNLFMHAVGRAVISAPYGVSA</sequence>
<accession>A0A1T4WQR1</accession>
<evidence type="ECO:0000256" key="1">
    <source>
        <dbReference type="ARBA" id="ARBA00007120"/>
    </source>
</evidence>